<dbReference type="PANTHER" id="PTHR43756:SF6">
    <property type="entry name" value="CLUSTER-BINDING PROTEIN, PUTATIVE (AFU_ORTHOLOGUE AFUA_6G03920)-RELATED"/>
    <property type="match status" value="1"/>
</dbReference>
<keyword evidence="5" id="KW-0411">Iron-sulfur</keyword>
<name>A0A0D2C5X0_9EURO</name>
<dbReference type="OrthoDB" id="426882at2759"/>
<dbReference type="Gene3D" id="2.102.10.10">
    <property type="entry name" value="Rieske [2Fe-2S] iron-sulphur domain"/>
    <property type="match status" value="1"/>
</dbReference>
<dbReference type="PROSITE" id="PS51296">
    <property type="entry name" value="RIESKE"/>
    <property type="match status" value="1"/>
</dbReference>
<dbReference type="SUPFAM" id="SSF50022">
    <property type="entry name" value="ISP domain"/>
    <property type="match status" value="1"/>
</dbReference>
<keyword evidence="3" id="KW-0560">Oxidoreductase</keyword>
<keyword evidence="2" id="KW-0479">Metal-binding</keyword>
<proteinExistence type="predicted"/>
<keyword evidence="1" id="KW-0001">2Fe-2S</keyword>
<dbReference type="RefSeq" id="XP_016246106.1">
    <property type="nucleotide sequence ID" value="XM_016396250.1"/>
</dbReference>
<evidence type="ECO:0000313" key="8">
    <source>
        <dbReference type="Proteomes" id="UP000054466"/>
    </source>
</evidence>
<protein>
    <recommendedName>
        <fullName evidence="6">Rieske domain-containing protein</fullName>
    </recommendedName>
</protein>
<evidence type="ECO:0000256" key="1">
    <source>
        <dbReference type="ARBA" id="ARBA00022714"/>
    </source>
</evidence>
<dbReference type="InterPro" id="IPR017941">
    <property type="entry name" value="Rieske_2Fe-2S"/>
</dbReference>
<dbReference type="Gene3D" id="3.90.380.10">
    <property type="entry name" value="Naphthalene 1,2-dioxygenase Alpha Subunit, Chain A, domain 1"/>
    <property type="match status" value="1"/>
</dbReference>
<dbReference type="GeneID" id="27348220"/>
<dbReference type="Proteomes" id="UP000054466">
    <property type="component" value="Unassembled WGS sequence"/>
</dbReference>
<evidence type="ECO:0000256" key="2">
    <source>
        <dbReference type="ARBA" id="ARBA00022723"/>
    </source>
</evidence>
<dbReference type="GO" id="GO:0046872">
    <property type="term" value="F:metal ion binding"/>
    <property type="evidence" value="ECO:0007669"/>
    <property type="project" value="UniProtKB-KW"/>
</dbReference>
<dbReference type="PRINTS" id="PR00090">
    <property type="entry name" value="RNGDIOXGNASE"/>
</dbReference>
<dbReference type="Pfam" id="PF00355">
    <property type="entry name" value="Rieske"/>
    <property type="match status" value="1"/>
</dbReference>
<dbReference type="VEuPathDB" id="FungiDB:PV07_09026"/>
<dbReference type="GO" id="GO:0051537">
    <property type="term" value="F:2 iron, 2 sulfur cluster binding"/>
    <property type="evidence" value="ECO:0007669"/>
    <property type="project" value="UniProtKB-KW"/>
</dbReference>
<dbReference type="EMBL" id="KN847044">
    <property type="protein sequence ID" value="KIW25890.1"/>
    <property type="molecule type" value="Genomic_DNA"/>
</dbReference>
<evidence type="ECO:0000256" key="5">
    <source>
        <dbReference type="ARBA" id="ARBA00023014"/>
    </source>
</evidence>
<dbReference type="CDD" id="cd03469">
    <property type="entry name" value="Rieske_RO_Alpha_N"/>
    <property type="match status" value="1"/>
</dbReference>
<dbReference type="STRING" id="569365.A0A0D2C5X0"/>
<dbReference type="GO" id="GO:0016491">
    <property type="term" value="F:oxidoreductase activity"/>
    <property type="evidence" value="ECO:0007669"/>
    <property type="project" value="UniProtKB-KW"/>
</dbReference>
<evidence type="ECO:0000259" key="6">
    <source>
        <dbReference type="PROSITE" id="PS51296"/>
    </source>
</evidence>
<dbReference type="PANTHER" id="PTHR43756">
    <property type="entry name" value="CHOLINE MONOOXYGENASE, CHLOROPLASTIC"/>
    <property type="match status" value="1"/>
</dbReference>
<evidence type="ECO:0000256" key="3">
    <source>
        <dbReference type="ARBA" id="ARBA00023002"/>
    </source>
</evidence>
<organism evidence="7 8">
    <name type="scientific">Cladophialophora immunda</name>
    <dbReference type="NCBI Taxonomy" id="569365"/>
    <lineage>
        <taxon>Eukaryota</taxon>
        <taxon>Fungi</taxon>
        <taxon>Dikarya</taxon>
        <taxon>Ascomycota</taxon>
        <taxon>Pezizomycotina</taxon>
        <taxon>Eurotiomycetes</taxon>
        <taxon>Chaetothyriomycetidae</taxon>
        <taxon>Chaetothyriales</taxon>
        <taxon>Herpotrichiellaceae</taxon>
        <taxon>Cladophialophora</taxon>
    </lineage>
</organism>
<gene>
    <name evidence="7" type="ORF">PV07_09026</name>
</gene>
<reference evidence="7 8" key="1">
    <citation type="submission" date="2015-01" db="EMBL/GenBank/DDBJ databases">
        <title>The Genome Sequence of Cladophialophora immunda CBS83496.</title>
        <authorList>
            <consortium name="The Broad Institute Genomics Platform"/>
            <person name="Cuomo C."/>
            <person name="de Hoog S."/>
            <person name="Gorbushina A."/>
            <person name="Stielow B."/>
            <person name="Teixiera M."/>
            <person name="Abouelleil A."/>
            <person name="Chapman S.B."/>
            <person name="Priest M."/>
            <person name="Young S.K."/>
            <person name="Wortman J."/>
            <person name="Nusbaum C."/>
            <person name="Birren B."/>
        </authorList>
    </citation>
    <scope>NUCLEOTIDE SEQUENCE [LARGE SCALE GENOMIC DNA]</scope>
    <source>
        <strain evidence="7 8">CBS 83496</strain>
    </source>
</reference>
<keyword evidence="4" id="KW-0408">Iron</keyword>
<dbReference type="AlphaFoldDB" id="A0A0D2C5X0"/>
<keyword evidence="8" id="KW-1185">Reference proteome</keyword>
<dbReference type="InterPro" id="IPR036922">
    <property type="entry name" value="Rieske_2Fe-2S_sf"/>
</dbReference>
<dbReference type="HOGENOM" id="CLU_026244_1_3_1"/>
<evidence type="ECO:0000256" key="4">
    <source>
        <dbReference type="ARBA" id="ARBA00023004"/>
    </source>
</evidence>
<evidence type="ECO:0000313" key="7">
    <source>
        <dbReference type="EMBL" id="KIW25890.1"/>
    </source>
</evidence>
<accession>A0A0D2C5X0</accession>
<sequence>MQATAIDILCSTASVALVTCTAVAVTVVFTLWSSPRPGPVESPFPRGRLCDIGDATAAGEVAKVSDLPDGWWRSDGLLEDERRAIFAGMSIAVSHASMFPSSGSYRIVEHPAGFPLFLVRGKDRVLRCFHNVCRHRAYPVVSTKRAGCTPVLACRYHGWTYDLQGHLVKAPKFENVKGFRKEANSLLEVNTAIDADGVVRINLSLPPESDAYVDDKVFSRGHLESWEVEGTFNWKMAEAEDAFSLPTVSGKRGNRNITHTKPSVLSDVFALRHLGSSLLITVQPKTAAKCVVHCTLYTSAGLSSATSALLSTIQSDIVRCVSSLEDRYAVAQACESSRPTLHDSVFLEKIKSHRRLERSKGGKVWPSSVGGENHSCRFNIAESLTQELMLKATGHEGSGDGVLSW</sequence>
<dbReference type="InterPro" id="IPR001663">
    <property type="entry name" value="Rng_hydr_dOase-A"/>
</dbReference>
<feature type="domain" description="Rieske" evidence="6">
    <location>
        <begin position="91"/>
        <end position="180"/>
    </location>
</feature>